<dbReference type="Gene3D" id="2.60.40.1190">
    <property type="match status" value="1"/>
</dbReference>
<dbReference type="EMBL" id="HG934468">
    <property type="protein sequence ID" value="CDN30160.1"/>
    <property type="molecule type" value="Genomic_DNA"/>
</dbReference>
<dbReference type="Proteomes" id="UP000027616">
    <property type="component" value="Chromosome I"/>
</dbReference>
<dbReference type="Pfam" id="PF16011">
    <property type="entry name" value="CBM9_2"/>
    <property type="match status" value="1"/>
</dbReference>
<gene>
    <name evidence="2" type="ORF">BN938_0053</name>
</gene>
<accession>A0A060R5R1</accession>
<dbReference type="AlphaFoldDB" id="A0A060R5R1"/>
<keyword evidence="3" id="KW-1185">Reference proteome</keyword>
<reference evidence="2 3" key="1">
    <citation type="journal article" date="2015" name="Genome Announc.">
        <title>Complete Genome Sequence of the Novel Leech Symbiont Mucinivorans hirudinis M3T.</title>
        <authorList>
            <person name="Nelson M.C."/>
            <person name="Bomar L."/>
            <person name="Graf J."/>
        </authorList>
    </citation>
    <scope>NUCLEOTIDE SEQUENCE [LARGE SCALE GENOMIC DNA]</scope>
    <source>
        <strain evidence="3">M3</strain>
    </source>
</reference>
<dbReference type="InterPro" id="IPR010502">
    <property type="entry name" value="Carb-bd_dom_fam9"/>
</dbReference>
<sequence>MVEDDYLKIEWGGIFNNNWAGEYPYAPSAKFWAVHNDATLFLKFQVKEDDIKAEVDKDGGEVWKDSCVEFFISFDDTGYYNFEFSCIGKKLLGFRQSRDLATHAPTEILDKIKSLSTLPNECFAERLGDVEWELTVAIPKEAFFAHNFNTLEGLFVMANVYKCGDGLSKPHYLSWSPIKTDKPNFHQPQYFGRMRFM</sequence>
<dbReference type="CDD" id="cd09620">
    <property type="entry name" value="CBM9_like_3"/>
    <property type="match status" value="1"/>
</dbReference>
<name>A0A060R5R1_9BACT</name>
<organism evidence="2 3">
    <name type="scientific">Mucinivorans hirudinis</name>
    <dbReference type="NCBI Taxonomy" id="1433126"/>
    <lineage>
        <taxon>Bacteria</taxon>
        <taxon>Pseudomonadati</taxon>
        <taxon>Bacteroidota</taxon>
        <taxon>Bacteroidia</taxon>
        <taxon>Bacteroidales</taxon>
        <taxon>Rikenellaceae</taxon>
        <taxon>Mucinivorans</taxon>
    </lineage>
</organism>
<dbReference type="PATRIC" id="fig|1433126.3.peg.52"/>
<dbReference type="GO" id="GO:0004553">
    <property type="term" value="F:hydrolase activity, hydrolyzing O-glycosyl compounds"/>
    <property type="evidence" value="ECO:0007669"/>
    <property type="project" value="InterPro"/>
</dbReference>
<dbReference type="GO" id="GO:0030246">
    <property type="term" value="F:carbohydrate binding"/>
    <property type="evidence" value="ECO:0007669"/>
    <property type="project" value="InterPro"/>
</dbReference>
<dbReference type="STRING" id="1433126.BN938_0053"/>
<evidence type="ECO:0000313" key="3">
    <source>
        <dbReference type="Proteomes" id="UP000027616"/>
    </source>
</evidence>
<dbReference type="KEGG" id="rbc:BN938_0053"/>
<protein>
    <recommendedName>
        <fullName evidence="1">Carbohydrate-binding domain-containing protein</fullName>
    </recommendedName>
</protein>
<proteinExistence type="predicted"/>
<dbReference type="GO" id="GO:0016052">
    <property type="term" value="P:carbohydrate catabolic process"/>
    <property type="evidence" value="ECO:0007669"/>
    <property type="project" value="InterPro"/>
</dbReference>
<dbReference type="eggNOG" id="COG3706">
    <property type="taxonomic scope" value="Bacteria"/>
</dbReference>
<dbReference type="HOGENOM" id="CLU_106157_0_0_10"/>
<feature type="domain" description="Carbohydrate-binding" evidence="1">
    <location>
        <begin position="8"/>
        <end position="196"/>
    </location>
</feature>
<dbReference type="SUPFAM" id="SSF49344">
    <property type="entry name" value="CBD9-like"/>
    <property type="match status" value="1"/>
</dbReference>
<evidence type="ECO:0000313" key="2">
    <source>
        <dbReference type="EMBL" id="CDN30160.1"/>
    </source>
</evidence>
<evidence type="ECO:0000259" key="1">
    <source>
        <dbReference type="Pfam" id="PF16011"/>
    </source>
</evidence>